<dbReference type="NCBIfam" id="NF009682">
    <property type="entry name" value="PRK13203.1"/>
    <property type="match status" value="1"/>
</dbReference>
<dbReference type="SUPFAM" id="SSF54111">
    <property type="entry name" value="Urease, gamma-subunit"/>
    <property type="match status" value="1"/>
</dbReference>
<dbReference type="CDD" id="cd00407">
    <property type="entry name" value="Urease_beta"/>
    <property type="match status" value="1"/>
</dbReference>
<evidence type="ECO:0000256" key="1">
    <source>
        <dbReference type="ARBA" id="ARBA00004897"/>
    </source>
</evidence>
<keyword evidence="2 5" id="KW-0963">Cytoplasm</keyword>
<dbReference type="EC" id="3.5.1.5" evidence="5"/>
<dbReference type="GO" id="GO:0009039">
    <property type="term" value="F:urease activity"/>
    <property type="evidence" value="ECO:0007669"/>
    <property type="project" value="UniProtKB-UniRule"/>
</dbReference>
<dbReference type="AlphaFoldDB" id="A0A5N8WJI3"/>
<dbReference type="Proteomes" id="UP000373149">
    <property type="component" value="Unassembled WGS sequence"/>
</dbReference>
<keyword evidence="7" id="KW-1185">Reference proteome</keyword>
<dbReference type="Gene3D" id="2.10.150.10">
    <property type="entry name" value="Urease, beta subunit"/>
    <property type="match status" value="1"/>
</dbReference>
<evidence type="ECO:0000313" key="7">
    <source>
        <dbReference type="Proteomes" id="UP000373149"/>
    </source>
</evidence>
<dbReference type="NCBIfam" id="TIGR00192">
    <property type="entry name" value="urease_beta"/>
    <property type="match status" value="1"/>
</dbReference>
<dbReference type="InterPro" id="IPR050069">
    <property type="entry name" value="Urease_subunit"/>
</dbReference>
<dbReference type="PANTHER" id="PTHR33569:SF1">
    <property type="entry name" value="UREASE"/>
    <property type="match status" value="1"/>
</dbReference>
<dbReference type="SUPFAM" id="SSF51278">
    <property type="entry name" value="Urease, beta-subunit"/>
    <property type="match status" value="1"/>
</dbReference>
<dbReference type="PANTHER" id="PTHR33569">
    <property type="entry name" value="UREASE"/>
    <property type="match status" value="1"/>
</dbReference>
<dbReference type="InterPro" id="IPR036461">
    <property type="entry name" value="Urease_betasu_sf"/>
</dbReference>
<dbReference type="GO" id="GO:0043419">
    <property type="term" value="P:urea catabolic process"/>
    <property type="evidence" value="ECO:0007669"/>
    <property type="project" value="UniProtKB-UniRule"/>
</dbReference>
<evidence type="ECO:0000256" key="2">
    <source>
        <dbReference type="ARBA" id="ARBA00022490"/>
    </source>
</evidence>
<evidence type="ECO:0000256" key="5">
    <source>
        <dbReference type="HAMAP-Rule" id="MF_00739"/>
    </source>
</evidence>
<organism evidence="6 7">
    <name type="scientific">Streptomyces acidicola</name>
    <dbReference type="NCBI Taxonomy" id="2596892"/>
    <lineage>
        <taxon>Bacteria</taxon>
        <taxon>Bacillati</taxon>
        <taxon>Actinomycetota</taxon>
        <taxon>Actinomycetes</taxon>
        <taxon>Kitasatosporales</taxon>
        <taxon>Streptomycetaceae</taxon>
        <taxon>Streptomyces</taxon>
    </lineage>
</organism>
<protein>
    <recommendedName>
        <fullName evidence="5">Urease subunit gamma</fullName>
        <ecNumber evidence="5">3.5.1.5</ecNumber>
    </recommendedName>
    <alternativeName>
        <fullName evidence="5">Urea amidohydrolase subunit gamma</fullName>
    </alternativeName>
</protein>
<evidence type="ECO:0000256" key="3">
    <source>
        <dbReference type="ARBA" id="ARBA00022801"/>
    </source>
</evidence>
<dbReference type="Pfam" id="PF00699">
    <property type="entry name" value="Urease_beta"/>
    <property type="match status" value="1"/>
</dbReference>
<dbReference type="PIRSF" id="PIRSF001225">
    <property type="entry name" value="Urease_gammabeta"/>
    <property type="match status" value="1"/>
</dbReference>
<comment type="similarity">
    <text evidence="5">Belongs to the urease gamma subunit family.</text>
</comment>
<dbReference type="EMBL" id="VMNX01000004">
    <property type="protein sequence ID" value="MPY47601.1"/>
    <property type="molecule type" value="Genomic_DNA"/>
</dbReference>
<dbReference type="NCBIfam" id="TIGR00193">
    <property type="entry name" value="urease_gam"/>
    <property type="match status" value="1"/>
</dbReference>
<dbReference type="NCBIfam" id="NF009671">
    <property type="entry name" value="PRK13192.1"/>
    <property type="match status" value="1"/>
</dbReference>
<keyword evidence="3 5" id="KW-0378">Hydrolase</keyword>
<dbReference type="UniPathway" id="UPA00258">
    <property type="reaction ID" value="UER00370"/>
</dbReference>
<dbReference type="InterPro" id="IPR008223">
    <property type="entry name" value="Urease_gamma-beta_su"/>
</dbReference>
<dbReference type="GO" id="GO:0035550">
    <property type="term" value="C:urease complex"/>
    <property type="evidence" value="ECO:0007669"/>
    <property type="project" value="InterPro"/>
</dbReference>
<dbReference type="HAMAP" id="MF_00739">
    <property type="entry name" value="Urease_gamma"/>
    <property type="match status" value="1"/>
</dbReference>
<comment type="pathway">
    <text evidence="1 5">Nitrogen metabolism; urea degradation; CO(2) and NH(3) from urea (urease route): step 1/1.</text>
</comment>
<comment type="catalytic activity">
    <reaction evidence="4 5">
        <text>urea + 2 H2O + H(+) = hydrogencarbonate + 2 NH4(+)</text>
        <dbReference type="Rhea" id="RHEA:20557"/>
        <dbReference type="ChEBI" id="CHEBI:15377"/>
        <dbReference type="ChEBI" id="CHEBI:15378"/>
        <dbReference type="ChEBI" id="CHEBI:16199"/>
        <dbReference type="ChEBI" id="CHEBI:17544"/>
        <dbReference type="ChEBI" id="CHEBI:28938"/>
        <dbReference type="EC" id="3.5.1.5"/>
    </reaction>
</comment>
<dbReference type="InterPro" id="IPR036463">
    <property type="entry name" value="Urease_gamma_sf"/>
</dbReference>
<name>A0A5N8WJI3_9ACTN</name>
<evidence type="ECO:0000256" key="4">
    <source>
        <dbReference type="ARBA" id="ARBA00047778"/>
    </source>
</evidence>
<dbReference type="GO" id="GO:0016151">
    <property type="term" value="F:nickel cation binding"/>
    <property type="evidence" value="ECO:0007669"/>
    <property type="project" value="InterPro"/>
</dbReference>
<dbReference type="Gene3D" id="3.30.280.10">
    <property type="entry name" value="Urease, gamma-like subunit"/>
    <property type="match status" value="1"/>
</dbReference>
<dbReference type="RefSeq" id="WP_152858779.1">
    <property type="nucleotide sequence ID" value="NZ_VMNX01000004.1"/>
</dbReference>
<accession>A0A5N8WJI3</accession>
<sequence>MHFSPHEQERLLVHVAAGVARQRREQGIKLNYPEAVALLTAYVYDQARIGRSVGEIMDSGRGVLTRDDVMDGVPEMIDNVQVETTFPDGTKLVTIHDPFDAPRGEVELHPGKVDFVDESVPLNPESGVTEIEVHNPTDRPVQVGSHYHFFEVNEGLEFDRKQAYGKRLNVAAGTSERFEPGDRRTVELVRIEGERKVLGLRGQVGGQLKKRSPGRVGR</sequence>
<comment type="subunit">
    <text evidence="5">Heterotrimer of UreA (gamma), UreB (beta) and UreC (alpha) subunits. Three heterotrimers associate to form the active enzyme.</text>
</comment>
<dbReference type="Pfam" id="PF00547">
    <property type="entry name" value="Urease_gamma"/>
    <property type="match status" value="1"/>
</dbReference>
<comment type="caution">
    <text evidence="6">The sequence shown here is derived from an EMBL/GenBank/DDBJ whole genome shotgun (WGS) entry which is preliminary data.</text>
</comment>
<dbReference type="InterPro" id="IPR002019">
    <property type="entry name" value="Urease_beta-like"/>
</dbReference>
<dbReference type="NCBIfam" id="NF009712">
    <property type="entry name" value="PRK13241.1"/>
    <property type="match status" value="1"/>
</dbReference>
<comment type="subcellular location">
    <subcellularLocation>
        <location evidence="5">Cytoplasm</location>
    </subcellularLocation>
</comment>
<reference evidence="6 7" key="1">
    <citation type="submission" date="2019-09" db="EMBL/GenBank/DDBJ databases">
        <authorList>
            <person name="Duangmal K."/>
            <person name="Teo W.F.A."/>
            <person name="Lipun K."/>
        </authorList>
    </citation>
    <scope>NUCLEOTIDE SEQUENCE [LARGE SCALE GENOMIC DNA]</scope>
    <source>
        <strain evidence="6 7">K1PN6</strain>
    </source>
</reference>
<gene>
    <name evidence="5" type="primary">ureA</name>
    <name evidence="6" type="ORF">FPZ41_02910</name>
</gene>
<proteinExistence type="inferred from homology"/>
<dbReference type="InterPro" id="IPR012010">
    <property type="entry name" value="Urease_gamma"/>
</dbReference>
<dbReference type="CDD" id="cd00390">
    <property type="entry name" value="Urease_gamma"/>
    <property type="match status" value="1"/>
</dbReference>
<dbReference type="InterPro" id="IPR002026">
    <property type="entry name" value="Urease_gamma/gamma-beta_su"/>
</dbReference>
<evidence type="ECO:0000313" key="6">
    <source>
        <dbReference type="EMBL" id="MPY47601.1"/>
    </source>
</evidence>